<evidence type="ECO:0000259" key="2">
    <source>
        <dbReference type="PROSITE" id="PS50006"/>
    </source>
</evidence>
<dbReference type="AlphaFoldDB" id="A0A7S2PV78"/>
<dbReference type="EMBL" id="HBGZ01025766">
    <property type="protein sequence ID" value="CAD9621692.1"/>
    <property type="molecule type" value="Transcribed_RNA"/>
</dbReference>
<dbReference type="InterPro" id="IPR012334">
    <property type="entry name" value="Pectin_lyas_fold"/>
</dbReference>
<feature type="domain" description="FHA" evidence="2">
    <location>
        <begin position="566"/>
        <end position="619"/>
    </location>
</feature>
<dbReference type="Pfam" id="PF12937">
    <property type="entry name" value="F-box-like"/>
    <property type="match status" value="1"/>
</dbReference>
<dbReference type="PROSITE" id="PS50181">
    <property type="entry name" value="FBOX"/>
    <property type="match status" value="1"/>
</dbReference>
<dbReference type="SUPFAM" id="SSF51126">
    <property type="entry name" value="Pectin lyase-like"/>
    <property type="match status" value="1"/>
</dbReference>
<evidence type="ECO:0008006" key="5">
    <source>
        <dbReference type="Google" id="ProtNLM"/>
    </source>
</evidence>
<feature type="region of interest" description="Disordered" evidence="1">
    <location>
        <begin position="423"/>
        <end position="452"/>
    </location>
</feature>
<feature type="compositionally biased region" description="Polar residues" evidence="1">
    <location>
        <begin position="381"/>
        <end position="393"/>
    </location>
</feature>
<dbReference type="SUPFAM" id="SSF81383">
    <property type="entry name" value="F-box domain"/>
    <property type="match status" value="1"/>
</dbReference>
<dbReference type="Gene3D" id="1.20.1280.50">
    <property type="match status" value="1"/>
</dbReference>
<proteinExistence type="predicted"/>
<feature type="compositionally biased region" description="Basic and acidic residues" evidence="1">
    <location>
        <begin position="62"/>
        <end position="73"/>
    </location>
</feature>
<accession>A0A7S2PV78</accession>
<feature type="compositionally biased region" description="Low complexity" evidence="1">
    <location>
        <begin position="103"/>
        <end position="132"/>
    </location>
</feature>
<dbReference type="InterPro" id="IPR011050">
    <property type="entry name" value="Pectin_lyase_fold/virulence"/>
</dbReference>
<dbReference type="InterPro" id="IPR036047">
    <property type="entry name" value="F-box-like_dom_sf"/>
</dbReference>
<feature type="compositionally biased region" description="Low complexity" evidence="1">
    <location>
        <begin position="36"/>
        <end position="51"/>
    </location>
</feature>
<name>A0A7S2PV78_9STRA</name>
<reference evidence="4" key="1">
    <citation type="submission" date="2021-01" db="EMBL/GenBank/DDBJ databases">
        <authorList>
            <person name="Corre E."/>
            <person name="Pelletier E."/>
            <person name="Niang G."/>
            <person name="Scheremetjew M."/>
            <person name="Finn R."/>
            <person name="Kale V."/>
            <person name="Holt S."/>
            <person name="Cochrane G."/>
            <person name="Meng A."/>
            <person name="Brown T."/>
            <person name="Cohen L."/>
        </authorList>
    </citation>
    <scope>NUCLEOTIDE SEQUENCE</scope>
    <source>
        <strain evidence="4">SM1012Den-03</strain>
    </source>
</reference>
<feature type="domain" description="F-box" evidence="3">
    <location>
        <begin position="212"/>
        <end position="258"/>
    </location>
</feature>
<dbReference type="InterPro" id="IPR000253">
    <property type="entry name" value="FHA_dom"/>
</dbReference>
<protein>
    <recommendedName>
        <fullName evidence="5">F-box domain-containing protein</fullName>
    </recommendedName>
</protein>
<feature type="region of interest" description="Disordered" evidence="1">
    <location>
        <begin position="1"/>
        <end position="171"/>
    </location>
</feature>
<feature type="compositionally biased region" description="Low complexity" evidence="1">
    <location>
        <begin position="16"/>
        <end position="27"/>
    </location>
</feature>
<gene>
    <name evidence="4" type="ORF">SMAR0320_LOCUS18321</name>
</gene>
<feature type="region of interest" description="Disordered" evidence="1">
    <location>
        <begin position="374"/>
        <end position="406"/>
    </location>
</feature>
<feature type="region of interest" description="Disordered" evidence="1">
    <location>
        <begin position="654"/>
        <end position="716"/>
    </location>
</feature>
<feature type="compositionally biased region" description="Low complexity" evidence="1">
    <location>
        <begin position="74"/>
        <end position="83"/>
    </location>
</feature>
<organism evidence="4">
    <name type="scientific">Skeletonema marinoi</name>
    <dbReference type="NCBI Taxonomy" id="267567"/>
    <lineage>
        <taxon>Eukaryota</taxon>
        <taxon>Sar</taxon>
        <taxon>Stramenopiles</taxon>
        <taxon>Ochrophyta</taxon>
        <taxon>Bacillariophyta</taxon>
        <taxon>Coscinodiscophyceae</taxon>
        <taxon>Thalassiosirophycidae</taxon>
        <taxon>Thalassiosirales</taxon>
        <taxon>Skeletonemataceae</taxon>
        <taxon>Skeletonema</taxon>
        <taxon>Skeletonema marinoi-dohrnii complex</taxon>
    </lineage>
</organism>
<evidence type="ECO:0000256" key="1">
    <source>
        <dbReference type="SAM" id="MobiDB-lite"/>
    </source>
</evidence>
<sequence length="716" mass="78537">MVKLRLPRSPFHGMESSSSSSANSGGTRRSRRIQNRRMQPPQQQPQQQPQQLGVAAMENADETERRPDNHDNNNENSLEQQQSGRSSLRRMFASPGKRKPEGRGITASIRRARTTTSQTTAGAAAPAVASSQLRLDMDEDAVDGGVLRERNNTEDTVLSQEENKNGVPPLSLLSPNSGTFYAHAAAHDAMEIDDVKVGGGGGSTTMTKNVLQWMKDDAPPELLPRILSFCGSRRLCALSKVNRKWNSIINDESIWRVMCEDTHKWTNDMQMPESWSDFYRENPCVPVDYDTLESAFDSISSGASVDSTENNVRQRFRMQNSSARVLLHPGPYFLRKPIVFNCIGSAEITIESIGGLKDPRHALTWCQNYHAEPPIDDDSTTPKLLTGLSSSETIDSREETKRPSSATLRQIFGCRSTCAALSTPRRGAAEEEEDDADVMSPDDRAKFHKSSFEGPNPTAVVVFESSKQNQAIFRVRQGIAHIKGLKLLHYCEGVDIWNGNAAIQVQSPFAPNGRQIRVQPPSVVPTAYVSDCDIVSLSGRGVVNIDGGISHVNKCFIHNSAATGLYLGGRGSKVTMTETDVVENGNGNERNNRGVSRGHSGIYIEQGTATIRDCNISKNSLTGISAVSTDHSTLQVESSCLQSNGSIQVELPPIGSPSRRRSYSRNNTISTNGHGRARSRFARALELPNSPHPIGRHFPPLPQSPSEFPDDVVLRR</sequence>
<dbReference type="PROSITE" id="PS50006">
    <property type="entry name" value="FHA_DOMAIN"/>
    <property type="match status" value="1"/>
</dbReference>
<dbReference type="Gene3D" id="2.160.20.10">
    <property type="entry name" value="Single-stranded right-handed beta-helix, Pectin lyase-like"/>
    <property type="match status" value="1"/>
</dbReference>
<evidence type="ECO:0000259" key="3">
    <source>
        <dbReference type="PROSITE" id="PS50181"/>
    </source>
</evidence>
<evidence type="ECO:0000313" key="4">
    <source>
        <dbReference type="EMBL" id="CAD9621692.1"/>
    </source>
</evidence>
<dbReference type="InterPro" id="IPR001810">
    <property type="entry name" value="F-box_dom"/>
</dbReference>
<dbReference type="SMART" id="SM00256">
    <property type="entry name" value="FBOX"/>
    <property type="match status" value="1"/>
</dbReference>